<dbReference type="InterPro" id="IPR029058">
    <property type="entry name" value="AB_hydrolase_fold"/>
</dbReference>
<dbReference type="InterPro" id="IPR002410">
    <property type="entry name" value="Peptidase_S33"/>
</dbReference>
<dbReference type="GO" id="GO:0006508">
    <property type="term" value="P:proteolysis"/>
    <property type="evidence" value="ECO:0007669"/>
    <property type="project" value="InterPro"/>
</dbReference>
<dbReference type="RefSeq" id="WP_164209164.1">
    <property type="nucleotide sequence ID" value="NZ_JAAGSC010000023.1"/>
</dbReference>
<keyword evidence="3 6" id="KW-0378">Hydrolase</keyword>
<dbReference type="Proteomes" id="UP000484885">
    <property type="component" value="Unassembled WGS sequence"/>
</dbReference>
<evidence type="ECO:0000313" key="7">
    <source>
        <dbReference type="Proteomes" id="UP000484885"/>
    </source>
</evidence>
<evidence type="ECO:0000259" key="5">
    <source>
        <dbReference type="Pfam" id="PF00561"/>
    </source>
</evidence>
<comment type="caution">
    <text evidence="6">The sequence shown here is derived from an EMBL/GenBank/DDBJ whole genome shotgun (WGS) entry which is preliminary data.</text>
</comment>
<keyword evidence="7" id="KW-1185">Reference proteome</keyword>
<dbReference type="Pfam" id="PF00561">
    <property type="entry name" value="Abhydrolase_1"/>
    <property type="match status" value="1"/>
</dbReference>
<evidence type="ECO:0000256" key="3">
    <source>
        <dbReference type="ARBA" id="ARBA00022801"/>
    </source>
</evidence>
<feature type="chain" id="PRO_5032787899" evidence="4">
    <location>
        <begin position="20"/>
        <end position="487"/>
    </location>
</feature>
<dbReference type="GO" id="GO:0008233">
    <property type="term" value="F:peptidase activity"/>
    <property type="evidence" value="ECO:0007669"/>
    <property type="project" value="InterPro"/>
</dbReference>
<dbReference type="SUPFAM" id="SSF53474">
    <property type="entry name" value="alpha/beta-Hydrolases"/>
    <property type="match status" value="1"/>
</dbReference>
<dbReference type="Gene3D" id="3.40.50.1820">
    <property type="entry name" value="alpha/beta hydrolase"/>
    <property type="match status" value="1"/>
</dbReference>
<evidence type="ECO:0000256" key="4">
    <source>
        <dbReference type="SAM" id="SignalP"/>
    </source>
</evidence>
<dbReference type="EMBL" id="JAAGSC010000023">
    <property type="protein sequence ID" value="NDY94302.1"/>
    <property type="molecule type" value="Genomic_DNA"/>
</dbReference>
<evidence type="ECO:0000256" key="2">
    <source>
        <dbReference type="ARBA" id="ARBA00022729"/>
    </source>
</evidence>
<gene>
    <name evidence="6" type="ORF">G3I74_00965</name>
</gene>
<evidence type="ECO:0000256" key="1">
    <source>
        <dbReference type="ARBA" id="ARBA00010088"/>
    </source>
</evidence>
<dbReference type="InterPro" id="IPR000073">
    <property type="entry name" value="AB_hydrolase_1"/>
</dbReference>
<accession>A0A845UVQ3</accession>
<name>A0A845UVQ3_9GAMM</name>
<keyword evidence="2 4" id="KW-0732">Signal</keyword>
<sequence>MRIGYPFLLLSLVLAPALAAAQDRYADLEACELSAAGGRITASARCGTLTVAENPAAPEGRQLELAYAVVPARANRATPDPVLFLAGGPGQSARDILPIMRHALREINAQRDLIFLDQRGTGGSNALECEMEEQDEAWLDANYDQMAEQLDRCRAGWDADLRFYTTSDAARDLESLRAHYGFEQVNLIGGSYGTRLAQVYLRAYPDRVRSVILDGVVPTRLHLGAEHGLMLDRALGKLFAACTGEPQCRDTFPELDDAFADLKARFPDTDDGPDILVTHPRRGQAIDLQFTRATLAAALRFLAYSPQTQMMIPYLVHEAAATGDPTRLASQALIVTDQMADMIAIGLNFAVGCSEDWPGWPDVPGQEDTLLGNSMKEVYDQVCADWPRGELPPDFHQPFDADAPVLILSGELDPVTPPAYGDEAEAQFSKSLHLVARGRGHIVITQDCVGQIASRFIADADFDALDTDCLDRLGPEPFFIDLLGPAP</sequence>
<organism evidence="6 7">
    <name type="scientific">Wenzhouxiangella limi</name>
    <dbReference type="NCBI Taxonomy" id="2707351"/>
    <lineage>
        <taxon>Bacteria</taxon>
        <taxon>Pseudomonadati</taxon>
        <taxon>Pseudomonadota</taxon>
        <taxon>Gammaproteobacteria</taxon>
        <taxon>Chromatiales</taxon>
        <taxon>Wenzhouxiangellaceae</taxon>
        <taxon>Wenzhouxiangella</taxon>
    </lineage>
</organism>
<comment type="similarity">
    <text evidence="1">Belongs to the peptidase S33 family.</text>
</comment>
<reference evidence="6 7" key="1">
    <citation type="submission" date="2020-02" db="EMBL/GenBank/DDBJ databases">
        <authorList>
            <person name="Zhang X.-Y."/>
        </authorList>
    </citation>
    <scope>NUCLEOTIDE SEQUENCE [LARGE SCALE GENOMIC DNA]</scope>
    <source>
        <strain evidence="6 7">C33</strain>
    </source>
</reference>
<feature type="signal peptide" evidence="4">
    <location>
        <begin position="1"/>
        <end position="19"/>
    </location>
</feature>
<evidence type="ECO:0000313" key="6">
    <source>
        <dbReference type="EMBL" id="NDY94302.1"/>
    </source>
</evidence>
<protein>
    <submittedName>
        <fullName evidence="6">Alpha/beta hydrolase</fullName>
    </submittedName>
</protein>
<dbReference type="AlphaFoldDB" id="A0A845UVQ3"/>
<dbReference type="PANTHER" id="PTHR43248">
    <property type="entry name" value="2-SUCCINYL-6-HYDROXY-2,4-CYCLOHEXADIENE-1-CARBOXYLATE SYNTHASE"/>
    <property type="match status" value="1"/>
</dbReference>
<proteinExistence type="inferred from homology"/>
<dbReference type="PRINTS" id="PR00793">
    <property type="entry name" value="PROAMNOPTASE"/>
</dbReference>
<dbReference type="InterPro" id="IPR051601">
    <property type="entry name" value="Serine_prot/Carboxylest_S33"/>
</dbReference>
<dbReference type="PANTHER" id="PTHR43248:SF29">
    <property type="entry name" value="TRIPEPTIDYL AMINOPEPTIDASE"/>
    <property type="match status" value="1"/>
</dbReference>
<feature type="domain" description="AB hydrolase-1" evidence="5">
    <location>
        <begin position="81"/>
        <end position="444"/>
    </location>
</feature>